<evidence type="ECO:0000313" key="3">
    <source>
        <dbReference type="EMBL" id="AIZ44299.1"/>
    </source>
</evidence>
<sequence length="174" mass="19512">MNIPEISAYLSCARRDLWAVLEGVPDEVLSRSMLDGPRFHCIKDLILHIPMVEDSWIHEDFLRDTPIWAAYPALEQAGDGPFFAKFPLVTLLDYWKAVEASTQRHLPALSAPELGRMVTLGGSDGKDAAALDSLVWHVLIHEMRHTAQIGVMLRISGIKPPFLDLLNYLPITSR</sequence>
<dbReference type="EMBL" id="CP010028">
    <property type="protein sequence ID" value="AIZ44299.1"/>
    <property type="molecule type" value="Genomic_DNA"/>
</dbReference>
<dbReference type="InterPro" id="IPR007837">
    <property type="entry name" value="DinB"/>
</dbReference>
<evidence type="ECO:0000313" key="4">
    <source>
        <dbReference type="Proteomes" id="UP000030634"/>
    </source>
</evidence>
<proteinExistence type="inferred from homology"/>
<dbReference type="Proteomes" id="UP000030634">
    <property type="component" value="Chromosome"/>
</dbReference>
<evidence type="ECO:0000256" key="2">
    <source>
        <dbReference type="ARBA" id="ARBA00022723"/>
    </source>
</evidence>
<protein>
    <recommendedName>
        <fullName evidence="5">DinB family protein</fullName>
    </recommendedName>
</protein>
<evidence type="ECO:0000256" key="1">
    <source>
        <dbReference type="ARBA" id="ARBA00008635"/>
    </source>
</evidence>
<dbReference type="HOGENOM" id="CLU_1459038_0_0_0"/>
<dbReference type="Pfam" id="PF05163">
    <property type="entry name" value="DinB"/>
    <property type="match status" value="1"/>
</dbReference>
<evidence type="ECO:0008006" key="5">
    <source>
        <dbReference type="Google" id="ProtNLM"/>
    </source>
</evidence>
<dbReference type="KEGG" id="dsw:QR90_03000"/>
<dbReference type="InterPro" id="IPR034660">
    <property type="entry name" value="DinB/YfiT-like"/>
</dbReference>
<comment type="similarity">
    <text evidence="1">Belongs to the DinB family.</text>
</comment>
<dbReference type="GO" id="GO:0046872">
    <property type="term" value="F:metal ion binding"/>
    <property type="evidence" value="ECO:0007669"/>
    <property type="project" value="UniProtKB-KW"/>
</dbReference>
<reference evidence="4" key="1">
    <citation type="submission" date="2014-11" db="EMBL/GenBank/DDBJ databases">
        <title>Hymenobacter sp. DG25B genome submission.</title>
        <authorList>
            <person name="Jung H.-Y."/>
            <person name="Kim M.K."/>
            <person name="Srinivasan S."/>
            <person name="Lim S."/>
        </authorList>
    </citation>
    <scope>NUCLEOTIDE SEQUENCE [LARGE SCALE GENOMIC DNA]</scope>
    <source>
        <strain evidence="4">DY59</strain>
    </source>
</reference>
<dbReference type="SUPFAM" id="SSF109854">
    <property type="entry name" value="DinB/YfiT-like putative metalloenzymes"/>
    <property type="match status" value="1"/>
</dbReference>
<dbReference type="AlphaFoldDB" id="A0A0A7KGH1"/>
<dbReference type="PANTHER" id="PTHR37302:SF3">
    <property type="entry name" value="DAMAGE-INDUCIBLE PROTEIN DINB"/>
    <property type="match status" value="1"/>
</dbReference>
<dbReference type="PANTHER" id="PTHR37302">
    <property type="entry name" value="SLR1116 PROTEIN"/>
    <property type="match status" value="1"/>
</dbReference>
<name>A0A0A7KGH1_9DEIO</name>
<dbReference type="Gene3D" id="1.20.120.450">
    <property type="entry name" value="dinb family like domain"/>
    <property type="match status" value="1"/>
</dbReference>
<organism evidence="3 4">
    <name type="scientific">Deinococcus radiopugnans</name>
    <dbReference type="NCBI Taxonomy" id="57497"/>
    <lineage>
        <taxon>Bacteria</taxon>
        <taxon>Thermotogati</taxon>
        <taxon>Deinococcota</taxon>
        <taxon>Deinococci</taxon>
        <taxon>Deinococcales</taxon>
        <taxon>Deinococcaceae</taxon>
        <taxon>Deinococcus</taxon>
    </lineage>
</organism>
<keyword evidence="2" id="KW-0479">Metal-binding</keyword>
<gene>
    <name evidence="3" type="ORF">QR90_03000</name>
</gene>
<dbReference type="RefSeq" id="WP_039682139.1">
    <property type="nucleotide sequence ID" value="NZ_CP010028.1"/>
</dbReference>
<accession>A0A0A7KGH1</accession>